<dbReference type="CDD" id="cd16936">
    <property type="entry name" value="HATPase_RsbW-like"/>
    <property type="match status" value="1"/>
</dbReference>
<dbReference type="AlphaFoldDB" id="A0AAW7XYN4"/>
<dbReference type="SUPFAM" id="SSF55874">
    <property type="entry name" value="ATPase domain of HSP90 chaperone/DNA topoisomerase II/histidine kinase"/>
    <property type="match status" value="1"/>
</dbReference>
<gene>
    <name evidence="3" type="ORF">Q4494_11520</name>
</gene>
<evidence type="ECO:0000313" key="4">
    <source>
        <dbReference type="Proteomes" id="UP001169823"/>
    </source>
</evidence>
<name>A0AAW7XYN4_9RHOB</name>
<dbReference type="RefSeq" id="WP_303483444.1">
    <property type="nucleotide sequence ID" value="NZ_JAUOPJ010000009.1"/>
</dbReference>
<organism evidence="3 4">
    <name type="scientific">Celeribacter halophilus</name>
    <dbReference type="NCBI Taxonomy" id="576117"/>
    <lineage>
        <taxon>Bacteria</taxon>
        <taxon>Pseudomonadati</taxon>
        <taxon>Pseudomonadota</taxon>
        <taxon>Alphaproteobacteria</taxon>
        <taxon>Rhodobacterales</taxon>
        <taxon>Roseobacteraceae</taxon>
        <taxon>Celeribacter</taxon>
    </lineage>
</organism>
<dbReference type="PANTHER" id="PTHR35526">
    <property type="entry name" value="ANTI-SIGMA-F FACTOR RSBW-RELATED"/>
    <property type="match status" value="1"/>
</dbReference>
<evidence type="ECO:0000313" key="3">
    <source>
        <dbReference type="EMBL" id="MDO6457710.1"/>
    </source>
</evidence>
<reference evidence="3" key="1">
    <citation type="submission" date="2023-07" db="EMBL/GenBank/DDBJ databases">
        <title>Genome content predicts the carbon catabolic preferences of heterotrophic bacteria.</title>
        <authorList>
            <person name="Gralka M."/>
        </authorList>
    </citation>
    <scope>NUCLEOTIDE SEQUENCE</scope>
    <source>
        <strain evidence="3">I2M02</strain>
    </source>
</reference>
<protein>
    <submittedName>
        <fullName evidence="3">ATP-binding protein</fullName>
        <ecNumber evidence="3">2.7.13.3</ecNumber>
    </submittedName>
</protein>
<keyword evidence="3" id="KW-0808">Transferase</keyword>
<dbReference type="InterPro" id="IPR003594">
    <property type="entry name" value="HATPase_dom"/>
</dbReference>
<comment type="caution">
    <text evidence="3">The sequence shown here is derived from an EMBL/GenBank/DDBJ whole genome shotgun (WGS) entry which is preliminary data.</text>
</comment>
<keyword evidence="3" id="KW-0067">ATP-binding</keyword>
<dbReference type="EC" id="2.7.13.3" evidence="3"/>
<dbReference type="Gene3D" id="3.30.565.10">
    <property type="entry name" value="Histidine kinase-like ATPase, C-terminal domain"/>
    <property type="match status" value="1"/>
</dbReference>
<dbReference type="InterPro" id="IPR036890">
    <property type="entry name" value="HATPase_C_sf"/>
</dbReference>
<dbReference type="Pfam" id="PF13581">
    <property type="entry name" value="HATPase_c_2"/>
    <property type="match status" value="1"/>
</dbReference>
<accession>A0AAW7XYN4</accession>
<dbReference type="EMBL" id="JAUOPJ010000009">
    <property type="protein sequence ID" value="MDO6457710.1"/>
    <property type="molecule type" value="Genomic_DNA"/>
</dbReference>
<dbReference type="GO" id="GO:0004673">
    <property type="term" value="F:protein histidine kinase activity"/>
    <property type="evidence" value="ECO:0007669"/>
    <property type="project" value="UniProtKB-EC"/>
</dbReference>
<dbReference type="Proteomes" id="UP001169823">
    <property type="component" value="Unassembled WGS sequence"/>
</dbReference>
<sequence>MRLVLPAKKAAVRRGLQTIKHSERLSGLPFDTLSNLEIILAEALNNIVKHAYAGHPDGIIELYLSRSEHGLHCVICDTGQKMPNGALPSGLQSDLNCAVADLPEGGFGWFLIRKLAHEVGYTRENGQNRLSFSMEVRTNSPPEP</sequence>
<keyword evidence="1" id="KW-0723">Serine/threonine-protein kinase</keyword>
<proteinExistence type="predicted"/>
<feature type="domain" description="Histidine kinase/HSP90-like ATPase" evidence="2">
    <location>
        <begin position="6"/>
        <end position="133"/>
    </location>
</feature>
<keyword evidence="3" id="KW-0547">Nucleotide-binding</keyword>
<keyword evidence="1" id="KW-0418">Kinase</keyword>
<evidence type="ECO:0000259" key="2">
    <source>
        <dbReference type="Pfam" id="PF13581"/>
    </source>
</evidence>
<dbReference type="GO" id="GO:0004674">
    <property type="term" value="F:protein serine/threonine kinase activity"/>
    <property type="evidence" value="ECO:0007669"/>
    <property type="project" value="UniProtKB-KW"/>
</dbReference>
<dbReference type="InterPro" id="IPR050267">
    <property type="entry name" value="Anti-sigma-factor_SerPK"/>
</dbReference>
<dbReference type="PANTHER" id="PTHR35526:SF3">
    <property type="entry name" value="ANTI-SIGMA-F FACTOR RSBW"/>
    <property type="match status" value="1"/>
</dbReference>
<evidence type="ECO:0000256" key="1">
    <source>
        <dbReference type="ARBA" id="ARBA00022527"/>
    </source>
</evidence>
<dbReference type="GO" id="GO:0005524">
    <property type="term" value="F:ATP binding"/>
    <property type="evidence" value="ECO:0007669"/>
    <property type="project" value="UniProtKB-KW"/>
</dbReference>